<comment type="caution">
    <text evidence="1">The sequence shown here is derived from an EMBL/GenBank/DDBJ whole genome shotgun (WGS) entry which is preliminary data.</text>
</comment>
<gene>
    <name evidence="1" type="ORF">GMORB2_0285</name>
</gene>
<protein>
    <submittedName>
        <fullName evidence="1">Uncharacterized protein</fullName>
    </submittedName>
</protein>
<keyword evidence="2" id="KW-1185">Reference proteome</keyword>
<dbReference type="Proteomes" id="UP000749293">
    <property type="component" value="Unassembled WGS sequence"/>
</dbReference>
<name>A0A9P4Z342_9HYPO</name>
<sequence>MPRPAVADFVDSFFTRALFQPDDAQAASALDTDLAPDATIVINGNSLAASEFVGLITTQFRGSSVASVGEIKDLNIITTNQEGSTGVVGQWTPYVTRGKEDGKETRQSATTIVRVEERGGKQVVTALWEAQSADEA</sequence>
<proteinExistence type="predicted"/>
<evidence type="ECO:0000313" key="2">
    <source>
        <dbReference type="Proteomes" id="UP000749293"/>
    </source>
</evidence>
<dbReference type="GeneID" id="55966515"/>
<dbReference type="AlphaFoldDB" id="A0A9P4Z342"/>
<accession>A0A9P4Z342</accession>
<organism evidence="1 2">
    <name type="scientific">Geosmithia morbida</name>
    <dbReference type="NCBI Taxonomy" id="1094350"/>
    <lineage>
        <taxon>Eukaryota</taxon>
        <taxon>Fungi</taxon>
        <taxon>Dikarya</taxon>
        <taxon>Ascomycota</taxon>
        <taxon>Pezizomycotina</taxon>
        <taxon>Sordariomycetes</taxon>
        <taxon>Hypocreomycetidae</taxon>
        <taxon>Hypocreales</taxon>
        <taxon>Bionectriaceae</taxon>
        <taxon>Geosmithia</taxon>
    </lineage>
</organism>
<dbReference type="EMBL" id="JAANYQ010000001">
    <property type="protein sequence ID" value="KAF4126549.1"/>
    <property type="molecule type" value="Genomic_DNA"/>
</dbReference>
<evidence type="ECO:0000313" key="1">
    <source>
        <dbReference type="EMBL" id="KAF4126549.1"/>
    </source>
</evidence>
<dbReference type="RefSeq" id="XP_035325201.1">
    <property type="nucleotide sequence ID" value="XM_035462271.1"/>
</dbReference>
<dbReference type="OrthoDB" id="4886853at2759"/>
<reference evidence="1" key="1">
    <citation type="submission" date="2020-03" db="EMBL/GenBank/DDBJ databases">
        <title>Site-based positive gene gene selection in Geosmithia morbida across the United States reveals a broad range of putative effectors and factors for local host and environmental adapation.</title>
        <authorList>
            <person name="Onufrak A."/>
            <person name="Murdoch R.W."/>
            <person name="Gazis R."/>
            <person name="Huff M."/>
            <person name="Staton M."/>
            <person name="Klingeman W."/>
            <person name="Hadziabdic D."/>
        </authorList>
    </citation>
    <scope>NUCLEOTIDE SEQUENCE</scope>
    <source>
        <strain evidence="1">1262</strain>
    </source>
</reference>